<accession>Q5DVF4</accession>
<sequence length="110" mass="12875">MVTVVVSSLSANMFEYQYKFCLPVHKIREESEFRAFAKDEGVISYIGDEDTNSFLMEYFREFEVVQDSEYQYNPADTVVVVSPKHRASKVKVEKFEDLSVMIVYPARYEC</sequence>
<dbReference type="EMBL" id="AJ852505">
    <property type="protein sequence ID" value="CAH65778.1"/>
    <property type="molecule type" value="Genomic_DNA"/>
</dbReference>
<organism evidence="1">
    <name type="scientific">Sulfolobus neozealandicus</name>
    <dbReference type="NCBI Taxonomy" id="299422"/>
    <lineage>
        <taxon>Archaea</taxon>
        <taxon>Thermoproteota</taxon>
        <taxon>Thermoprotei</taxon>
        <taxon>Sulfolobales</taxon>
        <taxon>Sulfolobaceae</taxon>
        <taxon>Sulfolobus</taxon>
    </lineage>
</organism>
<geneLocation type="plasmid" evidence="1">
    <name>pTAU4</name>
</geneLocation>
<keyword evidence="1" id="KW-0614">Plasmid</keyword>
<protein>
    <submittedName>
        <fullName evidence="1">Uncharacterized protein</fullName>
    </submittedName>
</protein>
<evidence type="ECO:0000313" key="1">
    <source>
        <dbReference type="EMBL" id="CAH65778.1"/>
    </source>
</evidence>
<dbReference type="Gene3D" id="3.40.50.11170">
    <property type="entry name" value="Uncharacterised protein PF08960, DUF1874"/>
    <property type="match status" value="1"/>
</dbReference>
<proteinExistence type="predicted"/>
<dbReference type="AlphaFoldDB" id="Q5DVF4"/>
<name>Q5DVF4_9CREN</name>
<reference evidence="1" key="1">
    <citation type="journal article" date="2005" name="Archaea">
        <title>Novel RepA-MCM proteins encoded in plasmids pTAU4, pORA1 and pTIK4 from Sulfolobus neozealandicus.</title>
        <authorList>
            <person name="Greve B."/>
            <person name="Jensen S."/>
            <person name="Phan H."/>
            <person name="Brugger K."/>
            <person name="Zillig W."/>
            <person name="She Q."/>
            <person name="Garrett R."/>
        </authorList>
    </citation>
    <scope>NUCLEOTIDE SEQUENCE</scope>
    <source>
        <strain evidence="1">32/4</strain>
        <plasmid evidence="1">pTAU4</plasmid>
    </source>
</reference>
<dbReference type="InterPro" id="IPR037236">
    <property type="entry name" value="STIV_B116-like_sf"/>
</dbReference>